<dbReference type="EMBL" id="JBHRYA010000012">
    <property type="protein sequence ID" value="MFC3717482.1"/>
    <property type="molecule type" value="Genomic_DNA"/>
</dbReference>
<sequence length="554" mass="61726">MVASDIFHPLPPRALAWLRARPTVPTEVLALLASLFFTVACNHELWHTLVADIHADARLLVAVFVFVTALQAFLLGLVLSRWTAKPLLTVLFVATAFAAHYIGSFKVYLDPDMIRNVLETDPREAGELIGAGLVLPLLALAVLPIAMLWRLRLRRRTLPRALWIRLAFLVAMLVLAAASALFAFQDLSALARNHREVRYLVTPSNYLVSLSKVLLSTPPGPTRPLLPIGEDARELPRAAGARPRLLVFVLGETVRAQNWGLNGYIRQTTPELAAMQDIVNFPDVESCGTSTAVSVPCMFSPYGRHDYDAKKIRSHQSLLHVLQHAGVQVLWRDNQSGCKRVCDGLAFESMADATDPALCNGNRCFDEILLSGLQARLAPDGRDRIVVLHMLGNHGPAYYQRYPPAFRHFTPACDTEQLGNCSRREIVNSYDNAVLYADHVLARTIDLLRNQADYDTALIYVSDHGESLGENRLYLHGVPRAIAPSQQTRVPMVMWFSPGFARQEGLDLECMRHIADEPASHDNLFPTILGMFQVQTGIYDPKSDLLRRCEHALR</sequence>
<evidence type="ECO:0000256" key="4">
    <source>
        <dbReference type="ARBA" id="ARBA00022679"/>
    </source>
</evidence>
<feature type="transmembrane region" description="Helical" evidence="8">
    <location>
        <begin position="128"/>
        <end position="149"/>
    </location>
</feature>
<keyword evidence="12" id="KW-1185">Reference proteome</keyword>
<dbReference type="InterPro" id="IPR012549">
    <property type="entry name" value="EptA-like_N"/>
</dbReference>
<dbReference type="CDD" id="cd16017">
    <property type="entry name" value="LptA"/>
    <property type="match status" value="1"/>
</dbReference>
<gene>
    <name evidence="11" type="ORF">ACFONC_15125</name>
</gene>
<keyword evidence="2" id="KW-1003">Cell membrane</keyword>
<dbReference type="GO" id="GO:0016740">
    <property type="term" value="F:transferase activity"/>
    <property type="evidence" value="ECO:0007669"/>
    <property type="project" value="UniProtKB-KW"/>
</dbReference>
<keyword evidence="7 8" id="KW-0472">Membrane</keyword>
<dbReference type="Gene3D" id="3.40.720.10">
    <property type="entry name" value="Alkaline Phosphatase, subunit A"/>
    <property type="match status" value="1"/>
</dbReference>
<evidence type="ECO:0000256" key="7">
    <source>
        <dbReference type="ARBA" id="ARBA00023136"/>
    </source>
</evidence>
<organism evidence="11 12">
    <name type="scientific">Luteimonas soli</name>
    <dbReference type="NCBI Taxonomy" id="1648966"/>
    <lineage>
        <taxon>Bacteria</taxon>
        <taxon>Pseudomonadati</taxon>
        <taxon>Pseudomonadota</taxon>
        <taxon>Gammaproteobacteria</taxon>
        <taxon>Lysobacterales</taxon>
        <taxon>Lysobacteraceae</taxon>
        <taxon>Luteimonas</taxon>
    </lineage>
</organism>
<reference evidence="12" key="1">
    <citation type="journal article" date="2019" name="Int. J. Syst. Evol. Microbiol.">
        <title>The Global Catalogue of Microorganisms (GCM) 10K type strain sequencing project: providing services to taxonomists for standard genome sequencing and annotation.</title>
        <authorList>
            <consortium name="The Broad Institute Genomics Platform"/>
            <consortium name="The Broad Institute Genome Sequencing Center for Infectious Disease"/>
            <person name="Wu L."/>
            <person name="Ma J."/>
        </authorList>
    </citation>
    <scope>NUCLEOTIDE SEQUENCE [LARGE SCALE GENOMIC DNA]</scope>
    <source>
        <strain evidence="12">KCTC 42441</strain>
    </source>
</reference>
<dbReference type="Pfam" id="PF08019">
    <property type="entry name" value="EptA_B_N"/>
    <property type="match status" value="1"/>
</dbReference>
<evidence type="ECO:0000259" key="9">
    <source>
        <dbReference type="Pfam" id="PF00884"/>
    </source>
</evidence>
<dbReference type="NCBIfam" id="NF028537">
    <property type="entry name" value="P_eth_NH2_trans"/>
    <property type="match status" value="1"/>
</dbReference>
<evidence type="ECO:0000256" key="1">
    <source>
        <dbReference type="ARBA" id="ARBA00004429"/>
    </source>
</evidence>
<dbReference type="InterPro" id="IPR040423">
    <property type="entry name" value="PEA_transferase"/>
</dbReference>
<dbReference type="InterPro" id="IPR058130">
    <property type="entry name" value="PEA_transf_C"/>
</dbReference>
<keyword evidence="6 8" id="KW-1133">Transmembrane helix</keyword>
<proteinExistence type="predicted"/>
<dbReference type="InterPro" id="IPR017850">
    <property type="entry name" value="Alkaline_phosphatase_core_sf"/>
</dbReference>
<feature type="transmembrane region" description="Helical" evidence="8">
    <location>
        <begin position="59"/>
        <end position="80"/>
    </location>
</feature>
<dbReference type="Proteomes" id="UP001595705">
    <property type="component" value="Unassembled WGS sequence"/>
</dbReference>
<name>A0ABV7XPY5_9GAMM</name>
<feature type="transmembrane region" description="Helical" evidence="8">
    <location>
        <begin position="87"/>
        <end position="108"/>
    </location>
</feature>
<dbReference type="EC" id="2.7.-.-" evidence="11"/>
<dbReference type="PANTHER" id="PTHR30443:SF0">
    <property type="entry name" value="PHOSPHOETHANOLAMINE TRANSFERASE EPTA"/>
    <property type="match status" value="1"/>
</dbReference>
<feature type="domain" description="Sulfatase N-terminal" evidence="9">
    <location>
        <begin position="245"/>
        <end position="533"/>
    </location>
</feature>
<evidence type="ECO:0000256" key="8">
    <source>
        <dbReference type="SAM" id="Phobius"/>
    </source>
</evidence>
<dbReference type="SUPFAM" id="SSF53649">
    <property type="entry name" value="Alkaline phosphatase-like"/>
    <property type="match status" value="1"/>
</dbReference>
<protein>
    <submittedName>
        <fullName evidence="11">Phosphoethanolamine transferase</fullName>
        <ecNumber evidence="11">2.7.-.-</ecNumber>
    </submittedName>
</protein>
<evidence type="ECO:0000259" key="10">
    <source>
        <dbReference type="Pfam" id="PF08019"/>
    </source>
</evidence>
<feature type="domain" description="Phosphoethanolamine transferase N-terminal" evidence="10">
    <location>
        <begin position="68"/>
        <end position="214"/>
    </location>
</feature>
<dbReference type="PANTHER" id="PTHR30443">
    <property type="entry name" value="INNER MEMBRANE PROTEIN"/>
    <property type="match status" value="1"/>
</dbReference>
<keyword evidence="5 8" id="KW-0812">Transmembrane</keyword>
<evidence type="ECO:0000256" key="5">
    <source>
        <dbReference type="ARBA" id="ARBA00022692"/>
    </source>
</evidence>
<evidence type="ECO:0000256" key="6">
    <source>
        <dbReference type="ARBA" id="ARBA00022989"/>
    </source>
</evidence>
<evidence type="ECO:0000256" key="2">
    <source>
        <dbReference type="ARBA" id="ARBA00022475"/>
    </source>
</evidence>
<keyword evidence="4 11" id="KW-0808">Transferase</keyword>
<evidence type="ECO:0000256" key="3">
    <source>
        <dbReference type="ARBA" id="ARBA00022519"/>
    </source>
</evidence>
<dbReference type="InterPro" id="IPR000917">
    <property type="entry name" value="Sulfatase_N"/>
</dbReference>
<comment type="caution">
    <text evidence="11">The sequence shown here is derived from an EMBL/GenBank/DDBJ whole genome shotgun (WGS) entry which is preliminary data.</text>
</comment>
<keyword evidence="3" id="KW-0997">Cell inner membrane</keyword>
<evidence type="ECO:0000313" key="12">
    <source>
        <dbReference type="Proteomes" id="UP001595705"/>
    </source>
</evidence>
<accession>A0ABV7XPY5</accession>
<dbReference type="RefSeq" id="WP_386745462.1">
    <property type="nucleotide sequence ID" value="NZ_JBHRYA010000012.1"/>
</dbReference>
<evidence type="ECO:0000313" key="11">
    <source>
        <dbReference type="EMBL" id="MFC3717482.1"/>
    </source>
</evidence>
<comment type="subcellular location">
    <subcellularLocation>
        <location evidence="1">Cell inner membrane</location>
        <topology evidence="1">Multi-pass membrane protein</topology>
    </subcellularLocation>
</comment>
<dbReference type="Pfam" id="PF00884">
    <property type="entry name" value="Sulfatase"/>
    <property type="match status" value="1"/>
</dbReference>
<feature type="transmembrane region" description="Helical" evidence="8">
    <location>
        <begin position="161"/>
        <end position="184"/>
    </location>
</feature>